<dbReference type="EMBL" id="BJOU01000008">
    <property type="protein sequence ID" value="GED98734.1"/>
    <property type="molecule type" value="Genomic_DNA"/>
</dbReference>
<keyword evidence="4" id="KW-1185">Reference proteome</keyword>
<feature type="chain" id="PRO_5029465878" evidence="1">
    <location>
        <begin position="34"/>
        <end position="349"/>
    </location>
</feature>
<evidence type="ECO:0000313" key="3">
    <source>
        <dbReference type="EMBL" id="GED98734.1"/>
    </source>
</evidence>
<keyword evidence="1" id="KW-0732">Signal</keyword>
<comment type="caution">
    <text evidence="3">The sequence shown here is derived from an EMBL/GenBank/DDBJ whole genome shotgun (WGS) entry which is preliminary data.</text>
</comment>
<organism evidence="3 4">
    <name type="scientific">Gordonia crocea</name>
    <dbReference type="NCBI Taxonomy" id="589162"/>
    <lineage>
        <taxon>Bacteria</taxon>
        <taxon>Bacillati</taxon>
        <taxon>Actinomycetota</taxon>
        <taxon>Actinomycetes</taxon>
        <taxon>Mycobacteriales</taxon>
        <taxon>Gordoniaceae</taxon>
        <taxon>Gordonia</taxon>
    </lineage>
</organism>
<gene>
    <name evidence="3" type="ORF">nbrc107697_27730</name>
</gene>
<sequence length="349" mass="37391">MTVMTVRNRWNRVVRAVAAVGLVAALSTGCATFSVEKLPAPGASGDSWPLHVEFGTVMNLPTESKVTVNGLRAGIVSEIAPAPEVAKVTLRLEPSTVVGRNATVELRQDTMLGDTYVAITNPPDAYSTPIEHGGTLGRDHVKAPVQIEGLLNSLANFVGSGSLPQLGNTFDRLTKQFPKDPEETRRASRALVGTLNALSAQTQNLNTMLASVSDIGQQLAKMEDQLRFVFSDEGSQFLDSATIAAQIVDLLARLQGALIPALPAVPVFTALAQLLEKVVKPLLIPGWPNYFGQASNPQAMLNILTDRIVPFLKAGPAVDVNRIAIENDVSNKQLADLMLRQLRMMGLAK</sequence>
<dbReference type="Proteomes" id="UP000444980">
    <property type="component" value="Unassembled WGS sequence"/>
</dbReference>
<dbReference type="PROSITE" id="PS51257">
    <property type="entry name" value="PROKAR_LIPOPROTEIN"/>
    <property type="match status" value="1"/>
</dbReference>
<dbReference type="AlphaFoldDB" id="A0A7I9UZX6"/>
<evidence type="ECO:0000256" key="1">
    <source>
        <dbReference type="SAM" id="SignalP"/>
    </source>
</evidence>
<dbReference type="PANTHER" id="PTHR33371">
    <property type="entry name" value="INTERMEMBRANE PHOSPHOLIPID TRANSPORT SYSTEM BINDING PROTEIN MLAD-RELATED"/>
    <property type="match status" value="1"/>
</dbReference>
<feature type="domain" description="Mce/MlaD" evidence="2">
    <location>
        <begin position="48"/>
        <end position="120"/>
    </location>
</feature>
<accession>A0A7I9UZX6</accession>
<dbReference type="InterPro" id="IPR003399">
    <property type="entry name" value="Mce/MlaD"/>
</dbReference>
<protein>
    <submittedName>
        <fullName evidence="3">Putative Mce family protein</fullName>
    </submittedName>
</protein>
<proteinExistence type="predicted"/>
<feature type="signal peptide" evidence="1">
    <location>
        <begin position="1"/>
        <end position="33"/>
    </location>
</feature>
<reference evidence="4" key="1">
    <citation type="submission" date="2019-06" db="EMBL/GenBank/DDBJ databases">
        <title>Gordonia isolated from sludge of a wastewater treatment plant.</title>
        <authorList>
            <person name="Tamura T."/>
            <person name="Aoyama K."/>
            <person name="Kang Y."/>
            <person name="Saito S."/>
            <person name="Akiyama N."/>
            <person name="Yazawa K."/>
            <person name="Gonoi T."/>
            <person name="Mikami Y."/>
        </authorList>
    </citation>
    <scope>NUCLEOTIDE SEQUENCE [LARGE SCALE GENOMIC DNA]</scope>
    <source>
        <strain evidence="4">NBRC 107697</strain>
    </source>
</reference>
<name>A0A7I9UZX6_9ACTN</name>
<dbReference type="PANTHER" id="PTHR33371:SF4">
    <property type="entry name" value="INTERMEMBRANE PHOSPHOLIPID TRANSPORT SYSTEM BINDING PROTEIN MLAD"/>
    <property type="match status" value="1"/>
</dbReference>
<dbReference type="InterPro" id="IPR052336">
    <property type="entry name" value="MlaD_Phospholipid_Transporter"/>
</dbReference>
<evidence type="ECO:0000313" key="4">
    <source>
        <dbReference type="Proteomes" id="UP000444980"/>
    </source>
</evidence>
<dbReference type="Pfam" id="PF02470">
    <property type="entry name" value="MlaD"/>
    <property type="match status" value="1"/>
</dbReference>
<evidence type="ECO:0000259" key="2">
    <source>
        <dbReference type="Pfam" id="PF02470"/>
    </source>
</evidence>